<proteinExistence type="predicted"/>
<reference evidence="3" key="1">
    <citation type="submission" date="2022-11" db="EMBL/GenBank/DDBJ databases">
        <title>Methylomonas rapida sp. nov., Carotenoid-Producing Obligate Methanotrophs with High Growth Characteristics and Biotechnological Potential.</title>
        <authorList>
            <person name="Tikhonova E.N."/>
            <person name="Suleimanov R.Z."/>
            <person name="Miroshnikov K."/>
            <person name="Oshkin I.Y."/>
            <person name="Belova S.E."/>
            <person name="Danilova O.V."/>
            <person name="Ashikhmin A."/>
            <person name="Konopkin A."/>
            <person name="But S.Y."/>
            <person name="Khmelenina V.N."/>
            <person name="Kuznetsov N."/>
            <person name="Pimenov N.V."/>
            <person name="Dedysh S.N."/>
        </authorList>
    </citation>
    <scope>NUCLEOTIDE SEQUENCE</scope>
    <source>
        <strain evidence="3">MP1</strain>
    </source>
</reference>
<dbReference type="InterPro" id="IPR002925">
    <property type="entry name" value="Dienelactn_hydro"/>
</dbReference>
<keyword evidence="3" id="KW-0378">Hydrolase</keyword>
<keyword evidence="4" id="KW-1185">Reference proteome</keyword>
<dbReference type="RefSeq" id="WP_269022474.1">
    <property type="nucleotide sequence ID" value="NZ_CP113517.1"/>
</dbReference>
<gene>
    <name evidence="3" type="ORF">NM686_005215</name>
</gene>
<evidence type="ECO:0000256" key="1">
    <source>
        <dbReference type="SAM" id="SignalP"/>
    </source>
</evidence>
<evidence type="ECO:0000313" key="4">
    <source>
        <dbReference type="Proteomes" id="UP001162780"/>
    </source>
</evidence>
<dbReference type="EMBL" id="CP113517">
    <property type="protein sequence ID" value="WAR45918.1"/>
    <property type="molecule type" value="Genomic_DNA"/>
</dbReference>
<evidence type="ECO:0000259" key="2">
    <source>
        <dbReference type="Pfam" id="PF01738"/>
    </source>
</evidence>
<protein>
    <submittedName>
        <fullName evidence="3">Dienelactone hydrolase family protein</fullName>
    </submittedName>
</protein>
<dbReference type="SUPFAM" id="SSF53474">
    <property type="entry name" value="alpha/beta-Hydrolases"/>
    <property type="match status" value="1"/>
</dbReference>
<dbReference type="InterPro" id="IPR029058">
    <property type="entry name" value="AB_hydrolase_fold"/>
</dbReference>
<accession>A0ABY7GN37</accession>
<feature type="domain" description="Dienelactone hydrolase" evidence="2">
    <location>
        <begin position="125"/>
        <end position="249"/>
    </location>
</feature>
<evidence type="ECO:0000313" key="3">
    <source>
        <dbReference type="EMBL" id="WAR45918.1"/>
    </source>
</evidence>
<dbReference type="Proteomes" id="UP001162780">
    <property type="component" value="Chromosome"/>
</dbReference>
<organism evidence="3 4">
    <name type="scientific">Methylomonas rapida</name>
    <dbReference type="NCBI Taxonomy" id="2963939"/>
    <lineage>
        <taxon>Bacteria</taxon>
        <taxon>Pseudomonadati</taxon>
        <taxon>Pseudomonadota</taxon>
        <taxon>Gammaproteobacteria</taxon>
        <taxon>Methylococcales</taxon>
        <taxon>Methylococcaceae</taxon>
        <taxon>Methylomonas</taxon>
    </lineage>
</organism>
<name>A0ABY7GN37_9GAMM</name>
<feature type="chain" id="PRO_5047509433" evidence="1">
    <location>
        <begin position="27"/>
        <end position="281"/>
    </location>
</feature>
<dbReference type="Pfam" id="PF01738">
    <property type="entry name" value="DLH"/>
    <property type="match status" value="1"/>
</dbReference>
<sequence>MSHFFSPSALMLLSLLSILSALQGCATPAEKFNLTATELGFTSQELDGMPYRHRFFLNPQARDANHIAELHVYLDGDGTPWQSGTRIADDPTPRNPLILEMMKIDRAPAILLGRPCYYGLSRSNACNESLWTSHRYSSEVVTSMQAALERWVSARKIKRLSLIGFSGGGALATLLAPRLERVATVITIAGNLDVRAWSQHHRYLEPTGSLNPMLDAHIPEQVRQIHMAGLKDRNVPARIIESFSASQHSALYLPYAEYDHACCWLDIWPEILKQHLPPQDH</sequence>
<keyword evidence="1" id="KW-0732">Signal</keyword>
<dbReference type="GO" id="GO:0016787">
    <property type="term" value="F:hydrolase activity"/>
    <property type="evidence" value="ECO:0007669"/>
    <property type="project" value="UniProtKB-KW"/>
</dbReference>
<dbReference type="Gene3D" id="3.40.50.1820">
    <property type="entry name" value="alpha/beta hydrolase"/>
    <property type="match status" value="1"/>
</dbReference>
<feature type="signal peptide" evidence="1">
    <location>
        <begin position="1"/>
        <end position="26"/>
    </location>
</feature>